<evidence type="ECO:0000256" key="4">
    <source>
        <dbReference type="ARBA" id="ARBA00021898"/>
    </source>
</evidence>
<dbReference type="Pfam" id="PF01052">
    <property type="entry name" value="FliMN_C"/>
    <property type="match status" value="1"/>
</dbReference>
<dbReference type="Gene3D" id="2.30.330.10">
    <property type="entry name" value="SpoA-like"/>
    <property type="match status" value="1"/>
</dbReference>
<dbReference type="AlphaFoldDB" id="A0A2J6WPT7"/>
<dbReference type="InterPro" id="IPR036429">
    <property type="entry name" value="SpoA-like_sf"/>
</dbReference>
<dbReference type="PANTHER" id="PTHR30034:SF6">
    <property type="entry name" value="YOP PROTEINS TRANSLOCATION PROTEIN Q"/>
    <property type="match status" value="1"/>
</dbReference>
<comment type="subcellular location">
    <subcellularLocation>
        <location evidence="1">Bacterial flagellum basal body</location>
    </subcellularLocation>
    <subcellularLocation>
        <location evidence="2">Cell membrane</location>
        <topology evidence="2">Peripheral membrane protein</topology>
    </subcellularLocation>
</comment>
<dbReference type="CDD" id="cd17908">
    <property type="entry name" value="FliM"/>
    <property type="match status" value="1"/>
</dbReference>
<keyword evidence="7" id="KW-0283">Flagellar rotation</keyword>
<sequence>MPNDEILSQEEIDALLKGISGGEVETETAEVPSGIRSYDFTSQEKIVRGRMPSLDIINERLARNFRIALSSDIRKIVEIVNVNVNITKFYDFLRSVPFPSSLNIIKLEPLRGFSLVVFDAPMIFSLIEFYFGGSGKGYYKPEGREFTPIEQRIIHKVVMMFLESMEEAWKPVFPVKPQYIRSEMNPQFVTIVTPVDVVIETEFTLEIETRECKVMVCIPYSSVEPIKEKLYSAFLADRDEIDMKWIGRLKAQIKQCPVNVEAVLGKVTIDFKTLLELKVGDIVNLQKRIDEDMDLLVEGVPKFKGKLGTFKGNYAIKISGEA</sequence>
<dbReference type="GO" id="GO:0009425">
    <property type="term" value="C:bacterial-type flagellum basal body"/>
    <property type="evidence" value="ECO:0007669"/>
    <property type="project" value="UniProtKB-SubCell"/>
</dbReference>
<comment type="function">
    <text evidence="10">FliM is one of three proteins (FliG, FliN, FliM) that forms the rotor-mounted switch complex (C ring), located at the base of the basal body. This complex interacts with the CheY and CheZ chemotaxis proteins, in addition to contacting components of the motor that determine the direction of flagellar rotation.</text>
</comment>
<organism evidence="13 14">
    <name type="scientific">Thermodesulfovibrio aggregans</name>
    <dbReference type="NCBI Taxonomy" id="86166"/>
    <lineage>
        <taxon>Bacteria</taxon>
        <taxon>Pseudomonadati</taxon>
        <taxon>Nitrospirota</taxon>
        <taxon>Thermodesulfovibrionia</taxon>
        <taxon>Thermodesulfovibrionales</taxon>
        <taxon>Thermodesulfovibrionaceae</taxon>
        <taxon>Thermodesulfovibrio</taxon>
    </lineage>
</organism>
<name>A0A2J6WPT7_9BACT</name>
<dbReference type="PANTHER" id="PTHR30034">
    <property type="entry name" value="FLAGELLAR MOTOR SWITCH PROTEIN FLIM"/>
    <property type="match status" value="1"/>
</dbReference>
<keyword evidence="8" id="KW-0472">Membrane</keyword>
<dbReference type="SUPFAM" id="SSF101801">
    <property type="entry name" value="Surface presentation of antigens (SPOA)"/>
    <property type="match status" value="1"/>
</dbReference>
<dbReference type="InterPro" id="IPR028976">
    <property type="entry name" value="CheC-like_sf"/>
</dbReference>
<protein>
    <recommendedName>
        <fullName evidence="4 11">Flagellar motor switch protein FliM</fullName>
    </recommendedName>
</protein>
<dbReference type="Pfam" id="PF02154">
    <property type="entry name" value="FliM"/>
    <property type="match status" value="1"/>
</dbReference>
<evidence type="ECO:0000256" key="9">
    <source>
        <dbReference type="ARBA" id="ARBA00023143"/>
    </source>
</evidence>
<dbReference type="InterPro" id="IPR001543">
    <property type="entry name" value="FliN-like_C"/>
</dbReference>
<dbReference type="Gene3D" id="3.40.1550.10">
    <property type="entry name" value="CheC-like"/>
    <property type="match status" value="1"/>
</dbReference>
<dbReference type="GO" id="GO:0050918">
    <property type="term" value="P:positive chemotaxis"/>
    <property type="evidence" value="ECO:0007669"/>
    <property type="project" value="TreeGrafter"/>
</dbReference>
<dbReference type="InterPro" id="IPR001689">
    <property type="entry name" value="Flag_FliM"/>
</dbReference>
<dbReference type="PIRSF" id="PIRSF002888">
    <property type="entry name" value="FliM"/>
    <property type="match status" value="1"/>
</dbReference>
<dbReference type="GO" id="GO:0071978">
    <property type="term" value="P:bacterial-type flagellum-dependent swarming motility"/>
    <property type="evidence" value="ECO:0007669"/>
    <property type="project" value="TreeGrafter"/>
</dbReference>
<keyword evidence="5" id="KW-1003">Cell membrane</keyword>
<dbReference type="SUPFAM" id="SSF103039">
    <property type="entry name" value="CheC-like"/>
    <property type="match status" value="1"/>
</dbReference>
<evidence type="ECO:0000256" key="5">
    <source>
        <dbReference type="ARBA" id="ARBA00022475"/>
    </source>
</evidence>
<evidence type="ECO:0000256" key="10">
    <source>
        <dbReference type="ARBA" id="ARBA00025044"/>
    </source>
</evidence>
<keyword evidence="6" id="KW-0145">Chemotaxis</keyword>
<keyword evidence="13" id="KW-0966">Cell projection</keyword>
<evidence type="ECO:0000313" key="14">
    <source>
        <dbReference type="Proteomes" id="UP000242288"/>
    </source>
</evidence>
<evidence type="ECO:0000256" key="1">
    <source>
        <dbReference type="ARBA" id="ARBA00004117"/>
    </source>
</evidence>
<evidence type="ECO:0000256" key="7">
    <source>
        <dbReference type="ARBA" id="ARBA00022779"/>
    </source>
</evidence>
<comment type="similarity">
    <text evidence="3">Belongs to the FliM family.</text>
</comment>
<evidence type="ECO:0000256" key="3">
    <source>
        <dbReference type="ARBA" id="ARBA00011049"/>
    </source>
</evidence>
<keyword evidence="13" id="KW-0282">Flagellum</keyword>
<dbReference type="Proteomes" id="UP000242288">
    <property type="component" value="Unassembled WGS sequence"/>
</dbReference>
<evidence type="ECO:0000313" key="13">
    <source>
        <dbReference type="EMBL" id="PMP72259.1"/>
    </source>
</evidence>
<evidence type="ECO:0000256" key="2">
    <source>
        <dbReference type="ARBA" id="ARBA00004202"/>
    </source>
</evidence>
<dbReference type="NCBIfam" id="TIGR01397">
    <property type="entry name" value="fliM_switch"/>
    <property type="match status" value="1"/>
</dbReference>
<feature type="domain" description="Flagellar motor switch protein FliN-like C-terminal" evidence="12">
    <location>
        <begin position="252"/>
        <end position="319"/>
    </location>
</feature>
<evidence type="ECO:0000256" key="8">
    <source>
        <dbReference type="ARBA" id="ARBA00023136"/>
    </source>
</evidence>
<evidence type="ECO:0000256" key="6">
    <source>
        <dbReference type="ARBA" id="ARBA00022500"/>
    </source>
</evidence>
<keyword evidence="13" id="KW-0969">Cilium</keyword>
<comment type="caution">
    <text evidence="13">The sequence shown here is derived from an EMBL/GenBank/DDBJ whole genome shotgun (WGS) entry which is preliminary data.</text>
</comment>
<accession>A0A2J6WPT7</accession>
<reference evidence="13 14" key="1">
    <citation type="submission" date="2018-01" db="EMBL/GenBank/DDBJ databases">
        <title>Metagenomic assembled genomes from two thermal pools in the Uzon Caldera, Kamchatka, Russia.</title>
        <authorList>
            <person name="Wilkins L."/>
            <person name="Ettinger C."/>
        </authorList>
    </citation>
    <scope>NUCLEOTIDE SEQUENCE [LARGE SCALE GENOMIC DNA]</scope>
    <source>
        <strain evidence="13">ZAV-04</strain>
    </source>
</reference>
<dbReference type="GO" id="GO:0005886">
    <property type="term" value="C:plasma membrane"/>
    <property type="evidence" value="ECO:0007669"/>
    <property type="project" value="UniProtKB-SubCell"/>
</dbReference>
<proteinExistence type="inferred from homology"/>
<dbReference type="PRINTS" id="PR00955">
    <property type="entry name" value="FLGMOTORFLIM"/>
</dbReference>
<evidence type="ECO:0000256" key="11">
    <source>
        <dbReference type="NCBIfam" id="TIGR01397"/>
    </source>
</evidence>
<dbReference type="EMBL" id="PNIO01000011">
    <property type="protein sequence ID" value="PMP72259.1"/>
    <property type="molecule type" value="Genomic_DNA"/>
</dbReference>
<dbReference type="GO" id="GO:0003774">
    <property type="term" value="F:cytoskeletal motor activity"/>
    <property type="evidence" value="ECO:0007669"/>
    <property type="project" value="InterPro"/>
</dbReference>
<evidence type="ECO:0000259" key="12">
    <source>
        <dbReference type="Pfam" id="PF01052"/>
    </source>
</evidence>
<keyword evidence="9" id="KW-0975">Bacterial flagellum</keyword>
<gene>
    <name evidence="13" type="primary">fliM</name>
    <name evidence="13" type="ORF">C0186_01620</name>
</gene>